<dbReference type="Gene3D" id="2.70.130.10">
    <property type="entry name" value="Mannose-6-phosphate receptor binding domain"/>
    <property type="match status" value="1"/>
</dbReference>
<dbReference type="GO" id="GO:0005788">
    <property type="term" value="C:endoplasmic reticulum lumen"/>
    <property type="evidence" value="ECO:0007669"/>
    <property type="project" value="TreeGrafter"/>
</dbReference>
<feature type="domain" description="MRH" evidence="5">
    <location>
        <begin position="103"/>
        <end position="261"/>
    </location>
</feature>
<dbReference type="WBParaSite" id="ALUE_0001690601-mRNA-1">
    <property type="protein sequence ID" value="ALUE_0001690601-mRNA-1"/>
    <property type="gene ID" value="ALUE_0001690601"/>
</dbReference>
<keyword evidence="4" id="KW-1015">Disulfide bond</keyword>
<keyword evidence="2" id="KW-0732">Signal</keyword>
<organism evidence="6 7">
    <name type="scientific">Ascaris lumbricoides</name>
    <name type="common">Giant roundworm</name>
    <dbReference type="NCBI Taxonomy" id="6252"/>
    <lineage>
        <taxon>Eukaryota</taxon>
        <taxon>Metazoa</taxon>
        <taxon>Ecdysozoa</taxon>
        <taxon>Nematoda</taxon>
        <taxon>Chromadorea</taxon>
        <taxon>Rhabditida</taxon>
        <taxon>Spirurina</taxon>
        <taxon>Ascaridomorpha</taxon>
        <taxon>Ascaridoidea</taxon>
        <taxon>Ascarididae</taxon>
        <taxon>Ascaris</taxon>
    </lineage>
</organism>
<evidence type="ECO:0000313" key="6">
    <source>
        <dbReference type="Proteomes" id="UP000036681"/>
    </source>
</evidence>
<evidence type="ECO:0000256" key="1">
    <source>
        <dbReference type="ARBA" id="ARBA00004240"/>
    </source>
</evidence>
<evidence type="ECO:0000313" key="7">
    <source>
        <dbReference type="WBParaSite" id="ALUE_0001690601-mRNA-1"/>
    </source>
</evidence>
<dbReference type="PANTHER" id="PTHR15414:SF5">
    <property type="entry name" value="PROTEIN OS-9"/>
    <property type="match status" value="1"/>
</dbReference>
<dbReference type="GO" id="GO:0030968">
    <property type="term" value="P:endoplasmic reticulum unfolded protein response"/>
    <property type="evidence" value="ECO:0007669"/>
    <property type="project" value="InterPro"/>
</dbReference>
<evidence type="ECO:0000256" key="4">
    <source>
        <dbReference type="ARBA" id="ARBA00023157"/>
    </source>
</evidence>
<keyword evidence="3" id="KW-0256">Endoplasmic reticulum</keyword>
<keyword evidence="6" id="KW-1185">Reference proteome</keyword>
<evidence type="ECO:0000256" key="3">
    <source>
        <dbReference type="ARBA" id="ARBA00022824"/>
    </source>
</evidence>
<dbReference type="Proteomes" id="UP000036681">
    <property type="component" value="Unplaced"/>
</dbReference>
<sequence length="846" mass="98006">MRWEVNSAGVVRFSKSRELHRGSISGAGRARAFCFILGIIRSCADVPVPVVALQMIIRQGRDLVCSLLVLPVCFAIINIKELNDVLYDVSLEGVPAGFEHFTLDASVRSVDDVSLSEFTIEENADTVLMASAFGQRFVCSLPSVDHQRSIVDDSTVILNVQLVAEVVAAAFYAHNCIRKLGHFVGNLPLPNFVPKVGTQLYFEQHYADGSECDITHKSRSSTVRFICDELVTTSEAYIDTVYERSSCEYVLTVRTGSLCKLSAFLPVGRPQTALMVLCRPALDHGGAMRYVRSLITDQQNRKEKSELIEHLVAKADSIQRQRFARKRTTFNTPRAKHRAMLDEKRLRKQFDDLMKLASRLNADLEGVTYADVQVFDDIHEMEGSYASDEDEDRANLYWYFMDRNWDRKFFPMNIAYVRARNAYYTMMSKFLQRMGMSFDYQMFTYEHFLRNIDTGEIEEKELRIFFGSTLTEAFREESIPGIADFMQPQNFDMNDYWYDIMWLHSNVLKEHLEIFENEMLENILNGIRYVPEDVMSKVARQILHINTLLRKKEKRNEHYMGQNYFSFVKAEEIYFKFEEAFNRAIKRYDKRTQIAQAQFYAKHVLSRGEMISWMDMIHPEELNATNARLLIKSTKAEKQGSDVENAEMLRIIELRTKGKSTSEREALRNKLLKEAEERAAKERMIARARRPNLRKKVEEYLRRPSDEYVLSRLKSKPSGFLDSDSLKKQLDEFKRSVEKKIRETGLAEEGVVKIEIFAPREDGEGTLSSLAFTEDDGQTNEALKMLLAEQDRIDAEMEHQNRLWNAYTFGATREQKHQVEQVESEDHQDELIVSRLIPILKRAWLL</sequence>
<dbReference type="SUPFAM" id="SSF50911">
    <property type="entry name" value="Mannose 6-phosphate receptor domain"/>
    <property type="match status" value="1"/>
</dbReference>
<dbReference type="GO" id="GO:0030970">
    <property type="term" value="P:retrograde protein transport, ER to cytosol"/>
    <property type="evidence" value="ECO:0007669"/>
    <property type="project" value="TreeGrafter"/>
</dbReference>
<protein>
    <submittedName>
        <fullName evidence="7">MRH domain-containing protein</fullName>
    </submittedName>
</protein>
<dbReference type="InterPro" id="IPR044865">
    <property type="entry name" value="MRH_dom"/>
</dbReference>
<name>A0A9J2Q399_ASCLU</name>
<dbReference type="PROSITE" id="PS51914">
    <property type="entry name" value="MRH"/>
    <property type="match status" value="1"/>
</dbReference>
<reference evidence="7" key="1">
    <citation type="submission" date="2023-03" db="UniProtKB">
        <authorList>
            <consortium name="WormBaseParasite"/>
        </authorList>
    </citation>
    <scope>IDENTIFICATION</scope>
</reference>
<evidence type="ECO:0000256" key="2">
    <source>
        <dbReference type="ARBA" id="ARBA00022729"/>
    </source>
</evidence>
<dbReference type="InterPro" id="IPR045149">
    <property type="entry name" value="OS-9-like"/>
</dbReference>
<dbReference type="InterPro" id="IPR009011">
    <property type="entry name" value="Man6P_isomerase_rcpt-bd_dom_sf"/>
</dbReference>
<dbReference type="PANTHER" id="PTHR15414">
    <property type="entry name" value="OS-9-RELATED"/>
    <property type="match status" value="1"/>
</dbReference>
<comment type="subcellular location">
    <subcellularLocation>
        <location evidence="1">Endoplasmic reticulum</location>
    </subcellularLocation>
</comment>
<dbReference type="AlphaFoldDB" id="A0A9J2Q399"/>
<accession>A0A9J2Q399</accession>
<evidence type="ECO:0000259" key="5">
    <source>
        <dbReference type="PROSITE" id="PS51914"/>
    </source>
</evidence>
<proteinExistence type="predicted"/>